<reference evidence="1" key="1">
    <citation type="submission" date="2022-04" db="EMBL/GenBank/DDBJ databases">
        <title>Chromosome-scale genome assembly of Holotrichia oblita Faldermann.</title>
        <authorList>
            <person name="Rongchong L."/>
        </authorList>
    </citation>
    <scope>NUCLEOTIDE SEQUENCE</scope>
    <source>
        <strain evidence="1">81SQS9</strain>
    </source>
</reference>
<proteinExistence type="predicted"/>
<name>A0ACB9T1I7_HOLOL</name>
<evidence type="ECO:0000313" key="1">
    <source>
        <dbReference type="EMBL" id="KAI4460678.1"/>
    </source>
</evidence>
<protein>
    <submittedName>
        <fullName evidence="1">Numb</fullName>
    </submittedName>
</protein>
<keyword evidence="2" id="KW-1185">Reference proteome</keyword>
<gene>
    <name evidence="1" type="ORF">MML48_5g00006142</name>
</gene>
<organism evidence="1 2">
    <name type="scientific">Holotrichia oblita</name>
    <name type="common">Chafer beetle</name>
    <dbReference type="NCBI Taxonomy" id="644536"/>
    <lineage>
        <taxon>Eukaryota</taxon>
        <taxon>Metazoa</taxon>
        <taxon>Ecdysozoa</taxon>
        <taxon>Arthropoda</taxon>
        <taxon>Hexapoda</taxon>
        <taxon>Insecta</taxon>
        <taxon>Pterygota</taxon>
        <taxon>Neoptera</taxon>
        <taxon>Endopterygota</taxon>
        <taxon>Coleoptera</taxon>
        <taxon>Polyphaga</taxon>
        <taxon>Scarabaeiformia</taxon>
        <taxon>Scarabaeidae</taxon>
        <taxon>Melolonthinae</taxon>
        <taxon>Holotrichia</taxon>
    </lineage>
</organism>
<comment type="caution">
    <text evidence="1">The sequence shown here is derived from an EMBL/GenBank/DDBJ whole genome shotgun (WGS) entry which is preliminary data.</text>
</comment>
<accession>A0ACB9T1I7</accession>
<dbReference type="Proteomes" id="UP001056778">
    <property type="component" value="Chromosome 5"/>
</dbReference>
<evidence type="ECO:0000313" key="2">
    <source>
        <dbReference type="Proteomes" id="UP001056778"/>
    </source>
</evidence>
<sequence length="103" mass="11748">MNTELFVKPEIPRDVLKNTVKNVISKSMSLRDAAMRFNIRKLTLFDRVVRARKRSNNNMEDSGNEGGESILKICNTASVFTKGRNRAGDVSQEVFKDMLRLDI</sequence>
<dbReference type="EMBL" id="CM043019">
    <property type="protein sequence ID" value="KAI4460678.1"/>
    <property type="molecule type" value="Genomic_DNA"/>
</dbReference>